<evidence type="ECO:0000313" key="1">
    <source>
        <dbReference type="EMBL" id="PSW25537.1"/>
    </source>
</evidence>
<name>A0A0J8VHD3_9GAMM</name>
<evidence type="ECO:0000313" key="2">
    <source>
        <dbReference type="Proteomes" id="UP000240481"/>
    </source>
</evidence>
<dbReference type="AlphaFoldDB" id="A0A0J8VHD3"/>
<dbReference type="OrthoDB" id="5816872at2"/>
<gene>
    <name evidence="1" type="ORF">C9I94_07800</name>
</gene>
<accession>A0A0J8VHD3</accession>
<organism evidence="1 2">
    <name type="scientific">Photobacterium swingsii</name>
    <dbReference type="NCBI Taxonomy" id="680026"/>
    <lineage>
        <taxon>Bacteria</taxon>
        <taxon>Pseudomonadati</taxon>
        <taxon>Pseudomonadota</taxon>
        <taxon>Gammaproteobacteria</taxon>
        <taxon>Vibrionales</taxon>
        <taxon>Vibrionaceae</taxon>
        <taxon>Photobacterium</taxon>
    </lineage>
</organism>
<dbReference type="Proteomes" id="UP000240481">
    <property type="component" value="Unassembled WGS sequence"/>
</dbReference>
<dbReference type="EMBL" id="PYLZ01000003">
    <property type="protein sequence ID" value="PSW25537.1"/>
    <property type="molecule type" value="Genomic_DNA"/>
</dbReference>
<protein>
    <submittedName>
        <fullName evidence="1">Uncharacterized protein</fullName>
    </submittedName>
</protein>
<reference evidence="1 2" key="1">
    <citation type="submission" date="2018-01" db="EMBL/GenBank/DDBJ databases">
        <title>Whole genome sequencing of Histamine producing bacteria.</title>
        <authorList>
            <person name="Butler K."/>
        </authorList>
    </citation>
    <scope>NUCLEOTIDE SEQUENCE [LARGE SCALE GENOMIC DNA]</scope>
    <source>
        <strain evidence="1 2">DSM 24669</strain>
    </source>
</reference>
<proteinExistence type="predicted"/>
<dbReference type="RefSeq" id="WP_048897563.1">
    <property type="nucleotide sequence ID" value="NZ_AP024853.1"/>
</dbReference>
<sequence length="91" mass="10350">MIIFDINSINHLIPILIGNAASFRNELFFNQDSKLYEVLQFIEHTATIEENGSFINEVTGYSMRLSEFQEVRLKVNGTELVVISNTLSHSS</sequence>
<comment type="caution">
    <text evidence="1">The sequence shown here is derived from an EMBL/GenBank/DDBJ whole genome shotgun (WGS) entry which is preliminary data.</text>
</comment>
<keyword evidence="2" id="KW-1185">Reference proteome</keyword>